<comment type="caution">
    <text evidence="1">The sequence shown here is derived from an EMBL/GenBank/DDBJ whole genome shotgun (WGS) entry which is preliminary data.</text>
</comment>
<name>A0A0F9GIF5_9ZZZZ</name>
<protein>
    <submittedName>
        <fullName evidence="1">Uncharacterized protein</fullName>
    </submittedName>
</protein>
<gene>
    <name evidence="1" type="ORF">LCGC14_1906220</name>
</gene>
<accession>A0A0F9GIF5</accession>
<organism evidence="1">
    <name type="scientific">marine sediment metagenome</name>
    <dbReference type="NCBI Taxonomy" id="412755"/>
    <lineage>
        <taxon>unclassified sequences</taxon>
        <taxon>metagenomes</taxon>
        <taxon>ecological metagenomes</taxon>
    </lineage>
</organism>
<dbReference type="EMBL" id="LAZR01020050">
    <property type="protein sequence ID" value="KKL90281.1"/>
    <property type="molecule type" value="Genomic_DNA"/>
</dbReference>
<sequence length="231" mass="24106">MQQYLRKWGVQTILNFVLYEVDGVDLRIDAADAGADCTLRKDQGADTTNVNDFVDEGIGYSITLTGTEMEFAEGLVHIIDSATKQWLDETLKIETYGNASAQHAQDFDTTVPTTVEIQAEMEANGASILDAIQDLLPGSTIAAATDIPAMVGTNNAALATVVGALADGAADGDPTTGETLMQYIKQLINIMVGTAGVVAFPAEAAPGNGVSLAEVIRAIHADVTGLNGSAM</sequence>
<feature type="non-terminal residue" evidence="1">
    <location>
        <position position="231"/>
    </location>
</feature>
<dbReference type="AlphaFoldDB" id="A0A0F9GIF5"/>
<evidence type="ECO:0000313" key="1">
    <source>
        <dbReference type="EMBL" id="KKL90281.1"/>
    </source>
</evidence>
<reference evidence="1" key="1">
    <citation type="journal article" date="2015" name="Nature">
        <title>Complex archaea that bridge the gap between prokaryotes and eukaryotes.</title>
        <authorList>
            <person name="Spang A."/>
            <person name="Saw J.H."/>
            <person name="Jorgensen S.L."/>
            <person name="Zaremba-Niedzwiedzka K."/>
            <person name="Martijn J."/>
            <person name="Lind A.E."/>
            <person name="van Eijk R."/>
            <person name="Schleper C."/>
            <person name="Guy L."/>
            <person name="Ettema T.J."/>
        </authorList>
    </citation>
    <scope>NUCLEOTIDE SEQUENCE</scope>
</reference>
<proteinExistence type="predicted"/>